<feature type="binding site" evidence="5 9">
    <location>
        <position position="259"/>
    </location>
    <ligand>
        <name>substrate</name>
    </ligand>
</feature>
<dbReference type="FunFam" id="3.40.50.1980:FF:000001">
    <property type="entry name" value="Histidinol dehydrogenase"/>
    <property type="match status" value="1"/>
</dbReference>
<dbReference type="PANTHER" id="PTHR21256">
    <property type="entry name" value="HISTIDINOL DEHYDROGENASE HDH"/>
    <property type="match status" value="1"/>
</dbReference>
<comment type="caution">
    <text evidence="12">The sequence shown here is derived from an EMBL/GenBank/DDBJ whole genome shotgun (WGS) entry which is preliminary data.</text>
</comment>
<feature type="binding site" evidence="5 9">
    <location>
        <position position="420"/>
    </location>
    <ligand>
        <name>substrate</name>
    </ligand>
</feature>
<feature type="binding site" evidence="5 8">
    <location>
        <position position="130"/>
    </location>
    <ligand>
        <name>NAD(+)</name>
        <dbReference type="ChEBI" id="CHEBI:57540"/>
    </ligand>
</feature>
<feature type="binding site" evidence="5 10">
    <location>
        <position position="262"/>
    </location>
    <ligand>
        <name>Zn(2+)</name>
        <dbReference type="ChEBI" id="CHEBI:29105"/>
    </ligand>
</feature>
<dbReference type="InterPro" id="IPR016161">
    <property type="entry name" value="Ald_DH/histidinol_DH"/>
</dbReference>
<keyword evidence="5" id="KW-0368">Histidine biosynthesis</keyword>
<dbReference type="SUPFAM" id="SSF53720">
    <property type="entry name" value="ALDH-like"/>
    <property type="match status" value="1"/>
</dbReference>
<feature type="binding site" evidence="5 9">
    <location>
        <position position="328"/>
    </location>
    <ligand>
        <name>substrate</name>
    </ligand>
</feature>
<sequence>MPLFLNTRDAGFEAAFSALLGMKREDSPDVDAVVAGIIADVRARGDAAVIELTAKFDRLELAADGLAFSEAEIEAECARVSDEDRAALEVAAERIRAYHARQMPEDARWEDAAGATLGWRWGPISSAGLYVPGGLASYPSSVLMNAIPAKVAGVERLVVVCPTPGGVVNPLVLLAARIAGVDLVYRIGGAQAVAALAYGTETIAAVDKITGPGNAFVAAAKRRVFGKVGIDMIAGPSEILVIADGEPDPDWIALDLLSQAEHDESAQAILVTPDASFGQAVAAAVDRRLETLERRGIAGVSWRDFGAVIVVRDLEEAAQLSNRVAPEHLELCVADPEALAERITHAGAIFLGAWTPEAIGDYVGGPNHVLPTARSARFSSGLSVMDFLKRTTIAKMTPAALRAIGPAAERLAISESLEAHGLSVRARLDRLNEG</sequence>
<feature type="binding site" evidence="5 9">
    <location>
        <position position="361"/>
    </location>
    <ligand>
        <name>substrate</name>
    </ligand>
</feature>
<evidence type="ECO:0000256" key="9">
    <source>
        <dbReference type="PIRSR" id="PIRSR000099-3"/>
    </source>
</evidence>
<feature type="binding site" evidence="5 10">
    <location>
        <position position="420"/>
    </location>
    <ligand>
        <name>Zn(2+)</name>
        <dbReference type="ChEBI" id="CHEBI:29105"/>
    </ligand>
</feature>
<feature type="binding site" evidence="5 10">
    <location>
        <position position="361"/>
    </location>
    <ligand>
        <name>Zn(2+)</name>
        <dbReference type="ChEBI" id="CHEBI:29105"/>
    </ligand>
</feature>
<evidence type="ECO:0000256" key="5">
    <source>
        <dbReference type="HAMAP-Rule" id="MF_01024"/>
    </source>
</evidence>
<keyword evidence="2 5" id="KW-0479">Metal-binding</keyword>
<dbReference type="GO" id="GO:0051287">
    <property type="term" value="F:NAD binding"/>
    <property type="evidence" value="ECO:0007669"/>
    <property type="project" value="InterPro"/>
</dbReference>
<dbReference type="RefSeq" id="WP_136791108.1">
    <property type="nucleotide sequence ID" value="NZ_SWAU01000009.1"/>
</dbReference>
<dbReference type="GO" id="GO:0004399">
    <property type="term" value="F:histidinol dehydrogenase activity"/>
    <property type="evidence" value="ECO:0007669"/>
    <property type="project" value="UniProtKB-UniRule"/>
</dbReference>
<feature type="active site" description="Proton acceptor" evidence="5 7">
    <location>
        <position position="328"/>
    </location>
</feature>
<gene>
    <name evidence="5 12" type="primary">hisD</name>
    <name evidence="12" type="ORF">FAZ78_02160</name>
</gene>
<dbReference type="UniPathway" id="UPA00031">
    <property type="reaction ID" value="UER00014"/>
</dbReference>
<dbReference type="GO" id="GO:0005829">
    <property type="term" value="C:cytosol"/>
    <property type="evidence" value="ECO:0007669"/>
    <property type="project" value="TreeGrafter"/>
</dbReference>
<dbReference type="Gene3D" id="3.40.50.1980">
    <property type="entry name" value="Nitrogenase molybdenum iron protein domain"/>
    <property type="match status" value="2"/>
</dbReference>
<dbReference type="GO" id="GO:0008270">
    <property type="term" value="F:zinc ion binding"/>
    <property type="evidence" value="ECO:0007669"/>
    <property type="project" value="UniProtKB-UniRule"/>
</dbReference>
<name>A0A4U0YZ54_9RHOB</name>
<dbReference type="AlphaFoldDB" id="A0A4U0YZ54"/>
<comment type="cofactor">
    <cofactor evidence="5 10">
        <name>Zn(2+)</name>
        <dbReference type="ChEBI" id="CHEBI:29105"/>
    </cofactor>
    <text evidence="5 10">Binds 1 zinc ion per subunit.</text>
</comment>
<dbReference type="Gene3D" id="1.20.5.1300">
    <property type="match status" value="1"/>
</dbReference>
<dbReference type="PANTHER" id="PTHR21256:SF2">
    <property type="entry name" value="HISTIDINE BIOSYNTHESIS TRIFUNCTIONAL PROTEIN"/>
    <property type="match status" value="1"/>
</dbReference>
<dbReference type="Pfam" id="PF00815">
    <property type="entry name" value="Histidinol_dh"/>
    <property type="match status" value="1"/>
</dbReference>
<feature type="binding site" evidence="5 9">
    <location>
        <position position="262"/>
    </location>
    <ligand>
        <name>substrate</name>
    </ligand>
</feature>
<keyword evidence="4 5" id="KW-0560">Oxidoreductase</keyword>
<organism evidence="12 13">
    <name type="scientific">Cereibacter changlensis</name>
    <dbReference type="NCBI Taxonomy" id="402884"/>
    <lineage>
        <taxon>Bacteria</taxon>
        <taxon>Pseudomonadati</taxon>
        <taxon>Pseudomonadota</taxon>
        <taxon>Alphaproteobacteria</taxon>
        <taxon>Rhodobacterales</taxon>
        <taxon>Paracoccaceae</taxon>
        <taxon>Cereibacter</taxon>
    </lineage>
</organism>
<dbReference type="HAMAP" id="MF_01024">
    <property type="entry name" value="HisD"/>
    <property type="match status" value="1"/>
</dbReference>
<evidence type="ECO:0000256" key="2">
    <source>
        <dbReference type="ARBA" id="ARBA00022723"/>
    </source>
</evidence>
<dbReference type="EC" id="1.1.1.23" evidence="5"/>
<feature type="active site" description="Proton acceptor" evidence="5 7">
    <location>
        <position position="327"/>
    </location>
</feature>
<keyword evidence="3 5" id="KW-0862">Zinc</keyword>
<evidence type="ECO:0000256" key="11">
    <source>
        <dbReference type="RuleBase" id="RU004175"/>
    </source>
</evidence>
<evidence type="ECO:0000256" key="7">
    <source>
        <dbReference type="PIRSR" id="PIRSR000099-1"/>
    </source>
</evidence>
<comment type="similarity">
    <text evidence="1 5 6 11">Belongs to the histidinol dehydrogenase family.</text>
</comment>
<proteinExistence type="inferred from homology"/>
<comment type="function">
    <text evidence="5">Catalyzes the sequential NAD-dependent oxidations of L-histidinol to L-histidinaldehyde and then to L-histidine.</text>
</comment>
<evidence type="ECO:0000256" key="10">
    <source>
        <dbReference type="PIRSR" id="PIRSR000099-4"/>
    </source>
</evidence>
<dbReference type="CDD" id="cd06572">
    <property type="entry name" value="Histidinol_dh"/>
    <property type="match status" value="1"/>
</dbReference>
<feature type="binding site" evidence="5 8">
    <location>
        <position position="191"/>
    </location>
    <ligand>
        <name>NAD(+)</name>
        <dbReference type="ChEBI" id="CHEBI:57540"/>
    </ligand>
</feature>
<dbReference type="EMBL" id="SWAU01000009">
    <property type="protein sequence ID" value="TKA98182.1"/>
    <property type="molecule type" value="Genomic_DNA"/>
</dbReference>
<protein>
    <recommendedName>
        <fullName evidence="5">Histidinol dehydrogenase</fullName>
        <shortName evidence="5">HDH</shortName>
        <ecNumber evidence="5">1.1.1.23</ecNumber>
    </recommendedName>
</protein>
<reference evidence="12 13" key="1">
    <citation type="submission" date="2019-04" db="EMBL/GenBank/DDBJ databases">
        <title>Crypto-aerobic microbial life in anoxic (sulfidic) marine sediments.</title>
        <authorList>
            <person name="Bhattacharya S."/>
            <person name="Roy C."/>
            <person name="Mondal N."/>
            <person name="Sarkar J."/>
            <person name="Mandal S."/>
            <person name="Rameez M.J."/>
            <person name="Ghosh W."/>
        </authorList>
    </citation>
    <scope>NUCLEOTIDE SEQUENCE [LARGE SCALE GENOMIC DNA]</scope>
    <source>
        <strain evidence="12 13">SBBC</strain>
    </source>
</reference>
<dbReference type="FunFam" id="3.40.50.1980:FF:000026">
    <property type="entry name" value="Histidinol dehydrogenase"/>
    <property type="match status" value="1"/>
</dbReference>
<evidence type="ECO:0000256" key="4">
    <source>
        <dbReference type="ARBA" id="ARBA00023002"/>
    </source>
</evidence>
<dbReference type="PIRSF" id="PIRSF000099">
    <property type="entry name" value="Histidinol_dh"/>
    <property type="match status" value="1"/>
</dbReference>
<feature type="binding site" evidence="5 9">
    <location>
        <position position="415"/>
    </location>
    <ligand>
        <name>substrate</name>
    </ligand>
</feature>
<keyword evidence="5" id="KW-0028">Amino-acid biosynthesis</keyword>
<feature type="binding site" evidence="5 9">
    <location>
        <position position="237"/>
    </location>
    <ligand>
        <name>substrate</name>
    </ligand>
</feature>
<feature type="binding site" evidence="5 10">
    <location>
        <position position="259"/>
    </location>
    <ligand>
        <name>Zn(2+)</name>
        <dbReference type="ChEBI" id="CHEBI:29105"/>
    </ligand>
</feature>
<dbReference type="InterPro" id="IPR012131">
    <property type="entry name" value="Hstdl_DH"/>
</dbReference>
<feature type="binding site" evidence="5 8">
    <location>
        <position position="214"/>
    </location>
    <ligand>
        <name>NAD(+)</name>
        <dbReference type="ChEBI" id="CHEBI:57540"/>
    </ligand>
</feature>
<dbReference type="InterPro" id="IPR022695">
    <property type="entry name" value="Histidinol_DH_monofunct"/>
</dbReference>
<evidence type="ECO:0000256" key="1">
    <source>
        <dbReference type="ARBA" id="ARBA00010178"/>
    </source>
</evidence>
<accession>A0A4U0YZ54</accession>
<dbReference type="GO" id="GO:0000105">
    <property type="term" value="P:L-histidine biosynthetic process"/>
    <property type="evidence" value="ECO:0007669"/>
    <property type="project" value="UniProtKB-UniRule"/>
</dbReference>
<keyword evidence="5 8" id="KW-0520">NAD</keyword>
<dbReference type="PRINTS" id="PR00083">
    <property type="entry name" value="HOLDHDRGNASE"/>
</dbReference>
<evidence type="ECO:0000256" key="8">
    <source>
        <dbReference type="PIRSR" id="PIRSR000099-2"/>
    </source>
</evidence>
<evidence type="ECO:0000256" key="3">
    <source>
        <dbReference type="ARBA" id="ARBA00022833"/>
    </source>
</evidence>
<dbReference type="Proteomes" id="UP000306340">
    <property type="component" value="Unassembled WGS sequence"/>
</dbReference>
<evidence type="ECO:0000313" key="12">
    <source>
        <dbReference type="EMBL" id="TKA98182.1"/>
    </source>
</evidence>
<evidence type="ECO:0000313" key="13">
    <source>
        <dbReference type="Proteomes" id="UP000306340"/>
    </source>
</evidence>
<comment type="pathway">
    <text evidence="5">Amino-acid biosynthesis; L-histidine biosynthesis; L-histidine from 5-phospho-alpha-D-ribose 1-diphosphate: step 9/9.</text>
</comment>
<dbReference type="NCBIfam" id="TIGR00069">
    <property type="entry name" value="hisD"/>
    <property type="match status" value="1"/>
</dbReference>
<comment type="catalytic activity">
    <reaction evidence="5">
        <text>L-histidinol + 2 NAD(+) + H2O = L-histidine + 2 NADH + 3 H(+)</text>
        <dbReference type="Rhea" id="RHEA:20641"/>
        <dbReference type="ChEBI" id="CHEBI:15377"/>
        <dbReference type="ChEBI" id="CHEBI:15378"/>
        <dbReference type="ChEBI" id="CHEBI:57540"/>
        <dbReference type="ChEBI" id="CHEBI:57595"/>
        <dbReference type="ChEBI" id="CHEBI:57699"/>
        <dbReference type="ChEBI" id="CHEBI:57945"/>
        <dbReference type="EC" id="1.1.1.23"/>
    </reaction>
</comment>
<evidence type="ECO:0000256" key="6">
    <source>
        <dbReference type="PIRNR" id="PIRNR000099"/>
    </source>
</evidence>